<evidence type="ECO:0000313" key="1">
    <source>
        <dbReference type="EMBL" id="WAR28645.1"/>
    </source>
</evidence>
<organism evidence="1 2">
    <name type="scientific">Mya arenaria</name>
    <name type="common">Soft-shell clam</name>
    <dbReference type="NCBI Taxonomy" id="6604"/>
    <lineage>
        <taxon>Eukaryota</taxon>
        <taxon>Metazoa</taxon>
        <taxon>Spiralia</taxon>
        <taxon>Lophotrochozoa</taxon>
        <taxon>Mollusca</taxon>
        <taxon>Bivalvia</taxon>
        <taxon>Autobranchia</taxon>
        <taxon>Heteroconchia</taxon>
        <taxon>Euheterodonta</taxon>
        <taxon>Imparidentia</taxon>
        <taxon>Neoheterodontei</taxon>
        <taxon>Myida</taxon>
        <taxon>Myoidea</taxon>
        <taxon>Myidae</taxon>
        <taxon>Mya</taxon>
    </lineage>
</organism>
<protein>
    <submittedName>
        <fullName evidence="1">Uncharacterized protein</fullName>
    </submittedName>
</protein>
<name>A0ABY7G2I4_MYAAR</name>
<keyword evidence="2" id="KW-1185">Reference proteome</keyword>
<sequence>MGTKYNMRTFFLLNKITLRGAKCGQQRLSKWINSNPSVGLLAVPPLHSSVEVQVLIIPVNHQEMMYCLNFKSVAQWLQGIAEKKDEVDGLVHLQFFYESIDTRATAESHIVISSLYGVLQIHDYCLSRSLLLQVVDRLLSLGGDLLQFYDLSSRIFTSVFSNSENLSLSSSHFLRCAKTEEYCVSDVPSQGYTQTEVYYVSDVPSQRIALRDLSSQRCALSEYFNRFLKPVAANDIFEKFQHPVIMLSLTFRLHHGNLLNLTLSNIIHPTYDLKFSLTIFEIIRRGPLISYEATPSGAAGTSISP</sequence>
<evidence type="ECO:0000313" key="2">
    <source>
        <dbReference type="Proteomes" id="UP001164746"/>
    </source>
</evidence>
<dbReference type="Proteomes" id="UP001164746">
    <property type="component" value="Chromosome 15"/>
</dbReference>
<reference evidence="1" key="1">
    <citation type="submission" date="2022-11" db="EMBL/GenBank/DDBJ databases">
        <title>Centuries of genome instability and evolution in soft-shell clam transmissible cancer (bioRxiv).</title>
        <authorList>
            <person name="Hart S.F.M."/>
            <person name="Yonemitsu M.A."/>
            <person name="Giersch R.M."/>
            <person name="Beal B.F."/>
            <person name="Arriagada G."/>
            <person name="Davis B.W."/>
            <person name="Ostrander E.A."/>
            <person name="Goff S.P."/>
            <person name="Metzger M.J."/>
        </authorList>
    </citation>
    <scope>NUCLEOTIDE SEQUENCE</scope>
    <source>
        <strain evidence="1">MELC-2E11</strain>
        <tissue evidence="1">Siphon/mantle</tissue>
    </source>
</reference>
<proteinExistence type="predicted"/>
<accession>A0ABY7G2I4</accession>
<dbReference type="EMBL" id="CP111026">
    <property type="protein sequence ID" value="WAR28645.1"/>
    <property type="molecule type" value="Genomic_DNA"/>
</dbReference>
<gene>
    <name evidence="1" type="ORF">MAR_014349</name>
</gene>